<protein>
    <submittedName>
        <fullName evidence="2">Uncharacterized protein</fullName>
    </submittedName>
</protein>
<accession>A0ABN8YTL1</accession>
<feature type="compositionally biased region" description="Polar residues" evidence="1">
    <location>
        <begin position="239"/>
        <end position="249"/>
    </location>
</feature>
<feature type="region of interest" description="Disordered" evidence="1">
    <location>
        <begin position="1"/>
        <end position="27"/>
    </location>
</feature>
<feature type="compositionally biased region" description="Basic and acidic residues" evidence="1">
    <location>
        <begin position="354"/>
        <end position="380"/>
    </location>
</feature>
<feature type="region of interest" description="Disordered" evidence="1">
    <location>
        <begin position="160"/>
        <end position="209"/>
    </location>
</feature>
<evidence type="ECO:0000256" key="1">
    <source>
        <dbReference type="SAM" id="MobiDB-lite"/>
    </source>
</evidence>
<name>A0ABN8YTL1_RANTA</name>
<gene>
    <name evidence="2" type="ORF">MRATA1EN1_LOCUS13397</name>
</gene>
<feature type="region of interest" description="Disordered" evidence="1">
    <location>
        <begin position="228"/>
        <end position="253"/>
    </location>
</feature>
<feature type="compositionally biased region" description="Low complexity" evidence="1">
    <location>
        <begin position="91"/>
        <end position="101"/>
    </location>
</feature>
<evidence type="ECO:0000313" key="2">
    <source>
        <dbReference type="EMBL" id="CAI9164435.1"/>
    </source>
</evidence>
<organism evidence="2 3">
    <name type="scientific">Rangifer tarandus platyrhynchus</name>
    <name type="common">Svalbard reindeer</name>
    <dbReference type="NCBI Taxonomy" id="3082113"/>
    <lineage>
        <taxon>Eukaryota</taxon>
        <taxon>Metazoa</taxon>
        <taxon>Chordata</taxon>
        <taxon>Craniata</taxon>
        <taxon>Vertebrata</taxon>
        <taxon>Euteleostomi</taxon>
        <taxon>Mammalia</taxon>
        <taxon>Eutheria</taxon>
        <taxon>Laurasiatheria</taxon>
        <taxon>Artiodactyla</taxon>
        <taxon>Ruminantia</taxon>
        <taxon>Pecora</taxon>
        <taxon>Cervidae</taxon>
        <taxon>Odocoileinae</taxon>
        <taxon>Rangifer</taxon>
    </lineage>
</organism>
<feature type="compositionally biased region" description="Basic and acidic residues" evidence="1">
    <location>
        <begin position="173"/>
        <end position="190"/>
    </location>
</feature>
<dbReference type="EMBL" id="OX459959">
    <property type="protein sequence ID" value="CAI9164435.1"/>
    <property type="molecule type" value="Genomic_DNA"/>
</dbReference>
<feature type="region of interest" description="Disordered" evidence="1">
    <location>
        <begin position="345"/>
        <end position="380"/>
    </location>
</feature>
<keyword evidence="3" id="KW-1185">Reference proteome</keyword>
<proteinExistence type="predicted"/>
<sequence>MVQCGTPECRDVGLTPPPRGAQEGSGIPGLLAEFAAPYAASRRSSREGEAWAPTCQPQGRSQVLWRKRRPAQSSRGMRYKVGRGGDQVHHLPSLSPSIVPSPRRRLATESPQKFNFSSITQMYHTTKHSPSLALLQAPPLGRLLCLSTGHWLRATPLLLSNLSSRSPPGRGGQDLDKQGRPCEDSGEDGRLQPQERGLEGTTSQQLDLSLWPPGSLYAWPPEIHHDPKRRTVVRRESSFQEGFQETPDTALSPETDAQCLSGSELEAHGDVSLAWTPRPQVRPERGAGLRTCLEHTDAGFAVAMVTATVALNLVLCRFSGVLKEELLGEVLCTGLEVVRQQTEGRVSPEGWPGDPKEVVAEKGACRAHPGSDRTGRLAPG</sequence>
<feature type="region of interest" description="Disordered" evidence="1">
    <location>
        <begin position="68"/>
        <end position="104"/>
    </location>
</feature>
<evidence type="ECO:0000313" key="3">
    <source>
        <dbReference type="Proteomes" id="UP001176941"/>
    </source>
</evidence>
<dbReference type="Proteomes" id="UP001176941">
    <property type="component" value="Chromosome 23"/>
</dbReference>
<reference evidence="2" key="1">
    <citation type="submission" date="2023-04" db="EMBL/GenBank/DDBJ databases">
        <authorList>
            <consortium name="ELIXIR-Norway"/>
        </authorList>
    </citation>
    <scope>NUCLEOTIDE SEQUENCE [LARGE SCALE GENOMIC DNA]</scope>
</reference>